<evidence type="ECO:0008006" key="3">
    <source>
        <dbReference type="Google" id="ProtNLM"/>
    </source>
</evidence>
<organism evidence="1 2">
    <name type="scientific">Enterococcus termitis</name>
    <dbReference type="NCBI Taxonomy" id="332950"/>
    <lineage>
        <taxon>Bacteria</taxon>
        <taxon>Bacillati</taxon>
        <taxon>Bacillota</taxon>
        <taxon>Bacilli</taxon>
        <taxon>Lactobacillales</taxon>
        <taxon>Enterococcaceae</taxon>
        <taxon>Enterococcus</taxon>
    </lineage>
</organism>
<name>A0A1E5GVW4_9ENTE</name>
<dbReference type="AlphaFoldDB" id="A0A1E5GVW4"/>
<sequence length="102" mass="12448">MTYYTIIEVCDFLKMKERTLRSWIVKIEERTEFRFTRKIDMKNPHYVYGNPVPQLMLDEDEVKLLEKLNENRKQGANLSEMIDRLFLLPEDYNQRYPVDKRG</sequence>
<evidence type="ECO:0000313" key="1">
    <source>
        <dbReference type="EMBL" id="OEG16796.1"/>
    </source>
</evidence>
<protein>
    <recommendedName>
        <fullName evidence="3">HTH merR-type domain-containing protein</fullName>
    </recommendedName>
</protein>
<evidence type="ECO:0000313" key="2">
    <source>
        <dbReference type="Proteomes" id="UP000095094"/>
    </source>
</evidence>
<dbReference type="Proteomes" id="UP000095094">
    <property type="component" value="Unassembled WGS sequence"/>
</dbReference>
<proteinExistence type="predicted"/>
<comment type="caution">
    <text evidence="1">The sequence shown here is derived from an EMBL/GenBank/DDBJ whole genome shotgun (WGS) entry which is preliminary data.</text>
</comment>
<reference evidence="2" key="1">
    <citation type="submission" date="2016-09" db="EMBL/GenBank/DDBJ databases">
        <authorList>
            <person name="Gulvik C.A."/>
        </authorList>
    </citation>
    <scope>NUCLEOTIDE SEQUENCE [LARGE SCALE GENOMIC DNA]</scope>
    <source>
        <strain evidence="2">LMG 8895</strain>
    </source>
</reference>
<dbReference type="OrthoDB" id="2186738at2"/>
<accession>A0A1E5GVW4</accession>
<dbReference type="RefSeq" id="WP_069663193.1">
    <property type="nucleotide sequence ID" value="NZ_JBHUJJ010000001.1"/>
</dbReference>
<keyword evidence="2" id="KW-1185">Reference proteome</keyword>
<dbReference type="EMBL" id="MIJY01000012">
    <property type="protein sequence ID" value="OEG16796.1"/>
    <property type="molecule type" value="Genomic_DNA"/>
</dbReference>
<gene>
    <name evidence="1" type="ORF">BCR25_04150</name>
</gene>